<gene>
    <name evidence="2" type="ORF">ICN82_13125</name>
</gene>
<keyword evidence="3" id="KW-1185">Reference proteome</keyword>
<proteinExistence type="predicted"/>
<evidence type="ECO:0000313" key="3">
    <source>
        <dbReference type="Proteomes" id="UP000609121"/>
    </source>
</evidence>
<accession>A0A8J6YWZ5</accession>
<dbReference type="RefSeq" id="WP_193183507.1">
    <property type="nucleotide sequence ID" value="NZ_JACVXA010000040.1"/>
</dbReference>
<name>A0A8J6YWZ5_9RHOB</name>
<dbReference type="GO" id="GO:0005975">
    <property type="term" value="P:carbohydrate metabolic process"/>
    <property type="evidence" value="ECO:0007669"/>
    <property type="project" value="InterPro"/>
</dbReference>
<comment type="caution">
    <text evidence="2">The sequence shown here is derived from an EMBL/GenBank/DDBJ whole genome shotgun (WGS) entry which is preliminary data.</text>
</comment>
<evidence type="ECO:0000313" key="2">
    <source>
        <dbReference type="EMBL" id="MBE3639142.1"/>
    </source>
</evidence>
<dbReference type="AlphaFoldDB" id="A0A8J6YWZ5"/>
<reference evidence="2" key="1">
    <citation type="submission" date="2020-09" db="EMBL/GenBank/DDBJ databases">
        <title>A novel bacterium of genus Mangrovicoccus, isolated from South China Sea.</title>
        <authorList>
            <person name="Huang H."/>
            <person name="Mo K."/>
            <person name="Hu Y."/>
        </authorList>
    </citation>
    <scope>NUCLEOTIDE SEQUENCE</scope>
    <source>
        <strain evidence="2">HB182678</strain>
    </source>
</reference>
<dbReference type="EMBL" id="JACVXA010000040">
    <property type="protein sequence ID" value="MBE3639142.1"/>
    <property type="molecule type" value="Genomic_DNA"/>
</dbReference>
<sequence>MIARACSATGLSQHRAGFGWTVTPAPGSILASTHPGHWDPAPDYFHHWIRDAAIIARAMPLAMAEDGDRAGWIRRLRDYLDFSLAISDPGRQGPAVNPLRAATAADHLQFLRPDAELAALTGPAWLEEPRVAADGGPDLERWSRPQDDGPALRAQSLLELTERVPELAGAASEMLLRRDLEHLLRVAGRPAIGPWEEEPARRCSFTLIAQADAMARGAAWAAGRDAGLAAALAGRSAAIVALLGEAEDPDGSLRESLEAAPGTHDIATVMAILDAGRWDGPLALDGRWMTATVAALERVFADLYPLNRGRAVPAMGRWRGDVFFGGNPWYPCTLACAELDYRLAARHLDGARFRRGEARLALVLDLAPEGDALPEQFDRETGAPRSCPALTWSSAALLQAAAARDRAVQVLGER</sequence>
<dbReference type="SUPFAM" id="SSF48208">
    <property type="entry name" value="Six-hairpin glycosidases"/>
    <property type="match status" value="1"/>
</dbReference>
<protein>
    <recommendedName>
        <fullName evidence="1">GH15-like domain-containing protein</fullName>
    </recommendedName>
</protein>
<dbReference type="Proteomes" id="UP000609121">
    <property type="component" value="Unassembled WGS sequence"/>
</dbReference>
<dbReference type="PANTHER" id="PTHR31616:SF9">
    <property type="entry name" value="GLUCOAMYLASE, INTRACELLULAR SPORULATION-SPECIFIC"/>
    <property type="match status" value="1"/>
</dbReference>
<feature type="domain" description="GH15-like" evidence="1">
    <location>
        <begin position="140"/>
        <end position="345"/>
    </location>
</feature>
<dbReference type="InterPro" id="IPR008928">
    <property type="entry name" value="6-hairpin_glycosidase_sf"/>
</dbReference>
<dbReference type="Pfam" id="PF00723">
    <property type="entry name" value="Glyco_hydro_15"/>
    <property type="match status" value="1"/>
</dbReference>
<dbReference type="GO" id="GO:0004553">
    <property type="term" value="F:hydrolase activity, hydrolyzing O-glycosyl compounds"/>
    <property type="evidence" value="ECO:0007669"/>
    <property type="project" value="UniProtKB-ARBA"/>
</dbReference>
<organism evidence="2 3">
    <name type="scientific">Mangrovicoccus algicola</name>
    <dbReference type="NCBI Taxonomy" id="2771008"/>
    <lineage>
        <taxon>Bacteria</taxon>
        <taxon>Pseudomonadati</taxon>
        <taxon>Pseudomonadota</taxon>
        <taxon>Alphaproteobacteria</taxon>
        <taxon>Rhodobacterales</taxon>
        <taxon>Paracoccaceae</taxon>
        <taxon>Mangrovicoccus</taxon>
    </lineage>
</organism>
<dbReference type="Gene3D" id="1.50.10.10">
    <property type="match status" value="1"/>
</dbReference>
<evidence type="ECO:0000259" key="1">
    <source>
        <dbReference type="Pfam" id="PF00723"/>
    </source>
</evidence>
<dbReference type="InterPro" id="IPR012341">
    <property type="entry name" value="6hp_glycosidase-like_sf"/>
</dbReference>
<dbReference type="InterPro" id="IPR011613">
    <property type="entry name" value="GH15-like"/>
</dbReference>
<dbReference type="PANTHER" id="PTHR31616">
    <property type="entry name" value="TREHALASE"/>
    <property type="match status" value="1"/>
</dbReference>